<keyword evidence="2" id="KW-0575">Peroxidase</keyword>
<gene>
    <name evidence="2" type="ORF">PEB0149_006070</name>
</gene>
<dbReference type="PANTHER" id="PTHR35446:SF2">
    <property type="entry name" value="CARBOXYMUCONOLACTONE DECARBOXYLASE-LIKE DOMAIN-CONTAINING PROTEIN"/>
    <property type="match status" value="1"/>
</dbReference>
<evidence type="ECO:0000313" key="3">
    <source>
        <dbReference type="Proteomes" id="UP000187344"/>
    </source>
</evidence>
<feature type="domain" description="Carboxymuconolactone decarboxylase-like" evidence="1">
    <location>
        <begin position="63"/>
        <end position="146"/>
    </location>
</feature>
<dbReference type="GO" id="GO:0051920">
    <property type="term" value="F:peroxiredoxin activity"/>
    <property type="evidence" value="ECO:0007669"/>
    <property type="project" value="InterPro"/>
</dbReference>
<protein>
    <submittedName>
        <fullName evidence="2">Alkylhydroperoxidase domain protein, Avi_7169 family</fullName>
    </submittedName>
</protein>
<dbReference type="OrthoDB" id="3667834at2"/>
<keyword evidence="3" id="KW-1185">Reference proteome</keyword>
<evidence type="ECO:0000313" key="2">
    <source>
        <dbReference type="EMBL" id="OLY43185.1"/>
    </source>
</evidence>
<dbReference type="Pfam" id="PF02627">
    <property type="entry name" value="CMD"/>
    <property type="match status" value="1"/>
</dbReference>
<dbReference type="NCBIfam" id="TIGR04030">
    <property type="entry name" value="perox_Avi_7169"/>
    <property type="match status" value="1"/>
</dbReference>
<dbReference type="InterPro" id="IPR029032">
    <property type="entry name" value="AhpD-like"/>
</dbReference>
<dbReference type="InterPro" id="IPR004675">
    <property type="entry name" value="AhpD_core"/>
</dbReference>
<keyword evidence="2" id="KW-0560">Oxidoreductase</keyword>
<dbReference type="AlphaFoldDB" id="A0A1R0F889"/>
<dbReference type="NCBIfam" id="TIGR00778">
    <property type="entry name" value="ahpD_dom"/>
    <property type="match status" value="1"/>
</dbReference>
<name>A0A1R0F889_9HYPH</name>
<dbReference type="EMBL" id="LXYT01000002">
    <property type="protein sequence ID" value="OLY43185.1"/>
    <property type="molecule type" value="Genomic_DNA"/>
</dbReference>
<dbReference type="NCBIfam" id="TIGR01926">
    <property type="entry name" value="peroxid_rel"/>
    <property type="match status" value="1"/>
</dbReference>
<dbReference type="PANTHER" id="PTHR35446">
    <property type="entry name" value="SI:CH211-175M2.5"/>
    <property type="match status" value="1"/>
</dbReference>
<dbReference type="SUPFAM" id="SSF69118">
    <property type="entry name" value="AhpD-like"/>
    <property type="match status" value="1"/>
</dbReference>
<organism evidence="2 3">
    <name type="scientific">Bartonella apis</name>
    <dbReference type="NCBI Taxonomy" id="1686310"/>
    <lineage>
        <taxon>Bacteria</taxon>
        <taxon>Pseudomonadati</taxon>
        <taxon>Pseudomonadota</taxon>
        <taxon>Alphaproteobacteria</taxon>
        <taxon>Hyphomicrobiales</taxon>
        <taxon>Bartonellaceae</taxon>
        <taxon>Bartonella</taxon>
    </lineage>
</organism>
<dbReference type="Proteomes" id="UP000187344">
    <property type="component" value="Unassembled WGS sequence"/>
</dbReference>
<sequence>MTTKSVNSTKKSKRPNVFTRGNLDWIAWIEPVAEDSLSERQRGALVEPARAKSDYFRLLARDPDILEARTRTDKDIFYNTVDGLPRAERELAAAATSRFNGCIYCASVHARHAAVYSKKPADVDELLDKGISADLGERWNAIVSAASTLSQTPPVFGQTEIDALRAVGLDDDEIFDVIHAVSFFNWANRLMLSLGEPELEQK</sequence>
<dbReference type="RefSeq" id="WP_075870091.1">
    <property type="nucleotide sequence ID" value="NZ_CALYQA010000001.1"/>
</dbReference>
<dbReference type="InterPro" id="IPR003779">
    <property type="entry name" value="CMD-like"/>
</dbReference>
<proteinExistence type="predicted"/>
<evidence type="ECO:0000259" key="1">
    <source>
        <dbReference type="Pfam" id="PF02627"/>
    </source>
</evidence>
<accession>A0A1R0F889</accession>
<dbReference type="InterPro" id="IPR010195">
    <property type="entry name" value="Uncharacterised_peroxidase-rel"/>
</dbReference>
<reference evidence="2 3" key="1">
    <citation type="submission" date="2016-12" db="EMBL/GenBank/DDBJ databases">
        <title>Comparative genomics of Bartonella apis.</title>
        <authorList>
            <person name="Engel P."/>
        </authorList>
    </citation>
    <scope>NUCLEOTIDE SEQUENCE [LARGE SCALE GENOMIC DNA]</scope>
    <source>
        <strain evidence="2 3">PEB0149</strain>
    </source>
</reference>
<comment type="caution">
    <text evidence="2">The sequence shown here is derived from an EMBL/GenBank/DDBJ whole genome shotgun (WGS) entry which is preliminary data.</text>
</comment>
<dbReference type="InterPro" id="IPR023923">
    <property type="entry name" value="AhpD_Avi7169"/>
</dbReference>
<dbReference type="Gene3D" id="1.20.1290.10">
    <property type="entry name" value="AhpD-like"/>
    <property type="match status" value="1"/>
</dbReference>